<keyword evidence="1" id="KW-0472">Membrane</keyword>
<accession>A0A557QXL3</accession>
<feature type="transmembrane region" description="Helical" evidence="1">
    <location>
        <begin position="631"/>
        <end position="649"/>
    </location>
</feature>
<sequence>MWIIAGLVLGALAGLDNGLEELVIGAVVGAIIGAVIQFFTRKPKADAAALAQLEARVALLEQTVAQLRAGGAERVPTAVPVTPRAPVADETAPSLPVFEAEAPPPAAPIPQAEPVRRRGADVLAARRGEAAPARSAPVERTPGTLDQLYDTARAWLLGGNTVVRVGLLVLFFGLAFLARYAVENSLLPVEFRLAGIAFGGIALLVVGWRLRKQRSGYALSLQGGGVGVLYLTIFAAMRMYQMIPPTLGFALLLAVVVFAAALAVWQNAQALAVIGIAGGFMAPIIASTGQGSHVMLFGYYLLLNAGLLAMAWQKAWRVLNLVGFVFTFSIALAWGAKDYNPALFASTEPFLVAFVLMYIAAAVLYAWRSAPSLKDYVDGTLVFGTPVVGFGLQAALVQDMPYGLAWSALALGGFYVLLARWLHGRARPSLRLLVESFLALGVAFLTLTIPLAVDGQWTAAAWAMEGAALLWVGTRQSRKLAMASGVVLQLAAGAFFVADGGLEAYGRVWPLFNSQCFGAALIALAGFFSSRFADTARDHWPRLLSVAAPALLVWATLWWLAGGMTELDAWFTNRQIPAAALIFFAASGALASLAARRFDWPALHGPALLALPGMALSLLLTLLHASTHPLADWGLLAWPLAVASALFALRRAEGTPVVAKWLRHGHTAGLWLASIALAWAAGEVTDGAVAGDSWAHAAVLAVIALVMIGMQRLALRGIWPAGPWRQAYLGLGNAGLAVAGLGWALLVSVAGGGDVTPLPYLPLLNPLDLAMGVMLLVVFRWWQVQPDGVPVLGGMLPKVLAAVGFVLANGALLRAVHHLAGVPWSEAALFESDTVQASVSLFWGLLGLALTFVASRGQRRTLWMLGAVLLGVVVAKLFLVDMASTGTVARIVSFLGAGVVLLVVGYFSPLPPAREQNA</sequence>
<dbReference type="InterPro" id="IPR014600">
    <property type="entry name" value="UCP035905_mem"/>
</dbReference>
<dbReference type="PANTHER" id="PTHR38434:SF1">
    <property type="entry name" value="BLL2549 PROTEIN"/>
    <property type="match status" value="1"/>
</dbReference>
<dbReference type="AlphaFoldDB" id="A0A557QXL3"/>
<keyword evidence="1" id="KW-1133">Transmembrane helix</keyword>
<dbReference type="Proteomes" id="UP000319502">
    <property type="component" value="Unassembled WGS sequence"/>
</dbReference>
<feature type="transmembrane region" description="Helical" evidence="1">
    <location>
        <begin position="318"/>
        <end position="337"/>
    </location>
</feature>
<dbReference type="PIRSF" id="PIRSF035905">
    <property type="entry name" value="UCP035905_mp"/>
    <property type="match status" value="1"/>
</dbReference>
<feature type="transmembrane region" description="Helical" evidence="1">
    <location>
        <begin position="455"/>
        <end position="473"/>
    </location>
</feature>
<feature type="transmembrane region" description="Helical" evidence="1">
    <location>
        <begin position="294"/>
        <end position="311"/>
    </location>
</feature>
<feature type="transmembrane region" description="Helical" evidence="1">
    <location>
        <begin position="379"/>
        <end position="397"/>
    </location>
</feature>
<feature type="transmembrane region" description="Helical" evidence="1">
    <location>
        <begin position="193"/>
        <end position="210"/>
    </location>
</feature>
<feature type="transmembrane region" description="Helical" evidence="1">
    <location>
        <begin position="510"/>
        <end position="528"/>
    </location>
</feature>
<feature type="transmembrane region" description="Helical" evidence="1">
    <location>
        <begin position="795"/>
        <end position="815"/>
    </location>
</feature>
<dbReference type="RefSeq" id="WP_144309110.1">
    <property type="nucleotide sequence ID" value="NZ_VMNK01000006.1"/>
</dbReference>
<feature type="transmembrane region" description="Helical" evidence="1">
    <location>
        <begin position="403"/>
        <end position="422"/>
    </location>
</feature>
<feature type="transmembrane region" description="Helical" evidence="1">
    <location>
        <begin position="217"/>
        <end position="240"/>
    </location>
</feature>
<feature type="transmembrane region" description="Helical" evidence="1">
    <location>
        <begin position="246"/>
        <end position="265"/>
    </location>
</feature>
<feature type="transmembrane region" description="Helical" evidence="1">
    <location>
        <begin position="349"/>
        <end position="367"/>
    </location>
</feature>
<proteinExistence type="predicted"/>
<feature type="transmembrane region" description="Helical" evidence="1">
    <location>
        <begin position="576"/>
        <end position="595"/>
    </location>
</feature>
<evidence type="ECO:0000313" key="3">
    <source>
        <dbReference type="Proteomes" id="UP000319502"/>
    </source>
</evidence>
<gene>
    <name evidence="2" type="ORF">FHP91_08220</name>
</gene>
<keyword evidence="1" id="KW-0812">Transmembrane</keyword>
<feature type="transmembrane region" description="Helical" evidence="1">
    <location>
        <begin position="661"/>
        <end position="682"/>
    </location>
</feature>
<feature type="transmembrane region" description="Helical" evidence="1">
    <location>
        <begin position="540"/>
        <end position="561"/>
    </location>
</feature>
<feature type="transmembrane region" description="Helical" evidence="1">
    <location>
        <begin position="763"/>
        <end position="783"/>
    </location>
</feature>
<evidence type="ECO:0000256" key="1">
    <source>
        <dbReference type="SAM" id="Phobius"/>
    </source>
</evidence>
<feature type="transmembrane region" description="Helical" evidence="1">
    <location>
        <begin position="480"/>
        <end position="498"/>
    </location>
</feature>
<name>A0A557QXL3_9RHOO</name>
<reference evidence="2 3" key="1">
    <citation type="submission" date="2019-07" db="EMBL/GenBank/DDBJ databases">
        <title>The pathways for chlorine oxyanion respiration interact through the shared metabolite chlorate.</title>
        <authorList>
            <person name="Barnum T.P."/>
            <person name="Cheng Y."/>
            <person name="Hill K.A."/>
            <person name="Lucas L.N."/>
            <person name="Carlson H.K."/>
            <person name="Coates J.D."/>
        </authorList>
    </citation>
    <scope>NUCLEOTIDE SEQUENCE [LARGE SCALE GENOMIC DNA]</scope>
    <source>
        <strain evidence="2 3">SFB-3</strain>
    </source>
</reference>
<dbReference type="PANTHER" id="PTHR38434">
    <property type="entry name" value="BLL2549 PROTEIN"/>
    <property type="match status" value="1"/>
</dbReference>
<feature type="transmembrane region" description="Helical" evidence="1">
    <location>
        <begin position="270"/>
        <end position="288"/>
    </location>
</feature>
<dbReference type="EMBL" id="VMNK01000006">
    <property type="protein sequence ID" value="TVO57647.1"/>
    <property type="molecule type" value="Genomic_DNA"/>
</dbReference>
<feature type="transmembrane region" description="Helical" evidence="1">
    <location>
        <begin position="835"/>
        <end position="854"/>
    </location>
</feature>
<feature type="transmembrane region" description="Helical" evidence="1">
    <location>
        <begin position="891"/>
        <end position="910"/>
    </location>
</feature>
<feature type="transmembrane region" description="Helical" evidence="1">
    <location>
        <begin position="162"/>
        <end position="181"/>
    </location>
</feature>
<evidence type="ECO:0000313" key="2">
    <source>
        <dbReference type="EMBL" id="TVO57647.1"/>
    </source>
</evidence>
<comment type="caution">
    <text evidence="2">The sequence shown here is derived from an EMBL/GenBank/DDBJ whole genome shotgun (WGS) entry which is preliminary data.</text>
</comment>
<feature type="transmembrane region" description="Helical" evidence="1">
    <location>
        <begin position="694"/>
        <end position="715"/>
    </location>
</feature>
<protein>
    <submittedName>
        <fullName evidence="2">DUF2339 domain-containing protein</fullName>
    </submittedName>
</protein>
<dbReference type="Pfam" id="PF10101">
    <property type="entry name" value="DUF2339"/>
    <property type="match status" value="1"/>
</dbReference>
<feature type="transmembrane region" description="Helical" evidence="1">
    <location>
        <begin position="429"/>
        <end position="449"/>
    </location>
</feature>
<feature type="transmembrane region" description="Helical" evidence="1">
    <location>
        <begin position="607"/>
        <end position="625"/>
    </location>
</feature>
<feature type="transmembrane region" description="Helical" evidence="1">
    <location>
        <begin position="861"/>
        <end position="879"/>
    </location>
</feature>
<feature type="transmembrane region" description="Helical" evidence="1">
    <location>
        <begin position="23"/>
        <end position="40"/>
    </location>
</feature>
<feature type="transmembrane region" description="Helical" evidence="1">
    <location>
        <begin position="727"/>
        <end position="751"/>
    </location>
</feature>
<dbReference type="InterPro" id="IPR019286">
    <property type="entry name" value="DUF2339_TM"/>
</dbReference>
<dbReference type="OrthoDB" id="207428at2"/>
<organism evidence="2 3">
    <name type="scientific">Denitromonas halophila</name>
    <dbReference type="NCBI Taxonomy" id="1629404"/>
    <lineage>
        <taxon>Bacteria</taxon>
        <taxon>Pseudomonadati</taxon>
        <taxon>Pseudomonadota</taxon>
        <taxon>Betaproteobacteria</taxon>
        <taxon>Rhodocyclales</taxon>
        <taxon>Zoogloeaceae</taxon>
        <taxon>Denitromonas</taxon>
    </lineage>
</organism>
<keyword evidence="3" id="KW-1185">Reference proteome</keyword>